<dbReference type="GO" id="GO:0051287">
    <property type="term" value="F:NAD binding"/>
    <property type="evidence" value="ECO:0007669"/>
    <property type="project" value="InterPro"/>
</dbReference>
<dbReference type="Gene3D" id="3.40.50.720">
    <property type="entry name" value="NAD(P)-binding Rossmann-like Domain"/>
    <property type="match status" value="1"/>
</dbReference>
<evidence type="ECO:0000256" key="3">
    <source>
        <dbReference type="ARBA" id="ARBA00023002"/>
    </source>
</evidence>
<dbReference type="SUPFAM" id="SSF48179">
    <property type="entry name" value="6-phosphogluconate dehydrogenase C-terminal domain-like"/>
    <property type="match status" value="1"/>
</dbReference>
<dbReference type="Proteomes" id="UP000245086">
    <property type="component" value="Unassembled WGS sequence"/>
</dbReference>
<evidence type="ECO:0000256" key="2">
    <source>
        <dbReference type="ARBA" id="ARBA00022456"/>
    </source>
</evidence>
<dbReference type="EC" id="1.1.1.31" evidence="6"/>
<dbReference type="PROSITE" id="PS00895">
    <property type="entry name" value="3_HYDROXYISOBUT_DH"/>
    <property type="match status" value="1"/>
</dbReference>
<evidence type="ECO:0000313" key="10">
    <source>
        <dbReference type="Proteomes" id="UP000245086"/>
    </source>
</evidence>
<name>A0A2P2E834_9PROT</name>
<dbReference type="InterPro" id="IPR015815">
    <property type="entry name" value="HIBADH-related"/>
</dbReference>
<feature type="active site" evidence="5">
    <location>
        <position position="175"/>
    </location>
</feature>
<comment type="caution">
    <text evidence="9">The sequence shown here is derived from an EMBL/GenBank/DDBJ whole genome shotgun (WGS) entry which is preliminary data.</text>
</comment>
<dbReference type="Gene3D" id="1.10.1040.10">
    <property type="entry name" value="N-(1-d-carboxylethyl)-l-norvaline Dehydrogenase, domain 2"/>
    <property type="match status" value="1"/>
</dbReference>
<feature type="domain" description="6-phosphogluconate dehydrogenase NADP-binding" evidence="7">
    <location>
        <begin position="7"/>
        <end position="166"/>
    </location>
</feature>
<dbReference type="GO" id="GO:0006574">
    <property type="term" value="P:L-valine catabolic process"/>
    <property type="evidence" value="ECO:0007669"/>
    <property type="project" value="UniProtKB-UniPathway"/>
</dbReference>
<keyword evidence="2 6" id="KW-0101">Branched-chain amino acid catabolism</keyword>
<proteinExistence type="inferred from homology"/>
<feature type="domain" description="3-hydroxyisobutyrate dehydrogenase-like NAD-binding" evidence="8">
    <location>
        <begin position="169"/>
        <end position="295"/>
    </location>
</feature>
<dbReference type="NCBIfam" id="TIGR01692">
    <property type="entry name" value="HIBADH"/>
    <property type="match status" value="1"/>
</dbReference>
<dbReference type="InterPro" id="IPR013328">
    <property type="entry name" value="6PGD_dom2"/>
</dbReference>
<comment type="pathway">
    <text evidence="6">Amino-acid degradation; L-valine degradation.</text>
</comment>
<dbReference type="PANTHER" id="PTHR22981:SF7">
    <property type="entry name" value="3-HYDROXYISOBUTYRATE DEHYDROGENASE, MITOCHONDRIAL"/>
    <property type="match status" value="1"/>
</dbReference>
<evidence type="ECO:0000256" key="4">
    <source>
        <dbReference type="ARBA" id="ARBA00023027"/>
    </source>
</evidence>
<evidence type="ECO:0000256" key="6">
    <source>
        <dbReference type="RuleBase" id="RU910714"/>
    </source>
</evidence>
<accession>A0A2P2E834</accession>
<dbReference type="FunFam" id="1.10.1040.10:FF:000006">
    <property type="entry name" value="3-hydroxyisobutyrate dehydrogenase"/>
    <property type="match status" value="1"/>
</dbReference>
<dbReference type="InterPro" id="IPR008927">
    <property type="entry name" value="6-PGluconate_DH-like_C_sf"/>
</dbReference>
<evidence type="ECO:0000259" key="7">
    <source>
        <dbReference type="Pfam" id="PF03446"/>
    </source>
</evidence>
<keyword evidence="10" id="KW-1185">Reference proteome</keyword>
<dbReference type="InterPro" id="IPR029154">
    <property type="entry name" value="HIBADH-like_NADP-bd"/>
</dbReference>
<dbReference type="InterPro" id="IPR036291">
    <property type="entry name" value="NAD(P)-bd_dom_sf"/>
</dbReference>
<dbReference type="SUPFAM" id="SSF51735">
    <property type="entry name" value="NAD(P)-binding Rossmann-fold domains"/>
    <property type="match status" value="1"/>
</dbReference>
<dbReference type="InterPro" id="IPR006115">
    <property type="entry name" value="6PGDH_NADP-bd"/>
</dbReference>
<protein>
    <recommendedName>
        <fullName evidence="6">3-hydroxyisobutyrate dehydrogenase</fullName>
        <shortName evidence="6">HIBADH</shortName>
        <ecNumber evidence="6">1.1.1.31</ecNumber>
    </recommendedName>
</protein>
<sequence length="299" mass="30517">MVDEIANIAFIGLGAMGAGMAANLAKAGYRVYAFDVVAEAVSAAVSAGCLATNSIGEAVADAHVVITMLPTGDHVREVHAGAGGVLAHACKGALLLDCSTIAVEDARSLAAQAEAHGFAMCDAPVSGGVTAAQAGTLTFMVGGSSNHVEASKPVLSAMGKAVIHAGEAGAGQAAKICNNMLLAVTMIGTCEAFVLAERLGLDPKAFFDIASQSSGQSWSMTSYAPVPGLVPTAPSNRDFANGFAGALMLKDLRLALQANDSVDLRPALALKAEEIYSEYVVNYAPNRDFSGVIDMLRNR</sequence>
<dbReference type="InterPro" id="IPR002204">
    <property type="entry name" value="3-OH-isobutyrate_DH-rel_CS"/>
</dbReference>
<keyword evidence="4 6" id="KW-0520">NAD</keyword>
<evidence type="ECO:0000256" key="1">
    <source>
        <dbReference type="ARBA" id="ARBA00009080"/>
    </source>
</evidence>
<dbReference type="AlphaFoldDB" id="A0A2P2E834"/>
<dbReference type="PIRSF" id="PIRSF000103">
    <property type="entry name" value="HIBADH"/>
    <property type="match status" value="1"/>
</dbReference>
<dbReference type="EMBL" id="BFBR01000002">
    <property type="protein sequence ID" value="GBF57221.1"/>
    <property type="molecule type" value="Genomic_DNA"/>
</dbReference>
<dbReference type="UniPathway" id="UPA00362"/>
<keyword evidence="3 6" id="KW-0560">Oxidoreductase</keyword>
<evidence type="ECO:0000259" key="8">
    <source>
        <dbReference type="Pfam" id="PF14833"/>
    </source>
</evidence>
<dbReference type="PANTHER" id="PTHR22981">
    <property type="entry name" value="3-HYDROXYISOBUTYRATE DEHYDROGENASE-RELATED"/>
    <property type="match status" value="1"/>
</dbReference>
<evidence type="ECO:0000313" key="9">
    <source>
        <dbReference type="EMBL" id="GBF57221.1"/>
    </source>
</evidence>
<dbReference type="GO" id="GO:0050661">
    <property type="term" value="F:NADP binding"/>
    <property type="evidence" value="ECO:0007669"/>
    <property type="project" value="InterPro"/>
</dbReference>
<dbReference type="GO" id="GO:0008442">
    <property type="term" value="F:3-hydroxyisobutyrate dehydrogenase activity"/>
    <property type="evidence" value="ECO:0007669"/>
    <property type="project" value="UniProtKB-EC"/>
</dbReference>
<comment type="similarity">
    <text evidence="1 6">Belongs to the HIBADH-related family.</text>
</comment>
<dbReference type="InterPro" id="IPR011548">
    <property type="entry name" value="HIBADH"/>
</dbReference>
<dbReference type="Pfam" id="PF03446">
    <property type="entry name" value="NAD_binding_2"/>
    <property type="match status" value="1"/>
</dbReference>
<dbReference type="RefSeq" id="WP_238164850.1">
    <property type="nucleotide sequence ID" value="NZ_BFBR01000002.1"/>
</dbReference>
<gene>
    <name evidence="9" type="primary">mmsB</name>
    <name evidence="9" type="ORF">PbB2_00885</name>
</gene>
<comment type="catalytic activity">
    <reaction evidence="6">
        <text>3-hydroxy-2-methylpropanoate + NAD(+) = 2-methyl-3-oxopropanoate + NADH + H(+)</text>
        <dbReference type="Rhea" id="RHEA:17681"/>
        <dbReference type="ChEBI" id="CHEBI:11805"/>
        <dbReference type="ChEBI" id="CHEBI:15378"/>
        <dbReference type="ChEBI" id="CHEBI:57540"/>
        <dbReference type="ChEBI" id="CHEBI:57700"/>
        <dbReference type="ChEBI" id="CHEBI:57945"/>
        <dbReference type="EC" id="1.1.1.31"/>
    </reaction>
</comment>
<organism evidence="9 10">
    <name type="scientific">Candidatus Phycosocius bacilliformis</name>
    <dbReference type="NCBI Taxonomy" id="1445552"/>
    <lineage>
        <taxon>Bacteria</taxon>
        <taxon>Pseudomonadati</taxon>
        <taxon>Pseudomonadota</taxon>
        <taxon>Alphaproteobacteria</taxon>
        <taxon>Caulobacterales</taxon>
        <taxon>Caulobacterales incertae sedis</taxon>
        <taxon>Candidatus Phycosocius</taxon>
    </lineage>
</organism>
<evidence type="ECO:0000256" key="5">
    <source>
        <dbReference type="PIRSR" id="PIRSR000103-1"/>
    </source>
</evidence>
<reference evidence="9 10" key="1">
    <citation type="journal article" date="2018" name="Genome Announc.">
        <title>Draft Genome Sequence of "Candidatus Phycosocius bacilliformis," an Alphaproteobacterial Ectosymbiont of the Hydrocarbon-Producing Green Alga Botryococcus braunii.</title>
        <authorList>
            <person name="Tanabe Y."/>
            <person name="Yamaguchi H."/>
            <person name="Watanabe M.M."/>
        </authorList>
    </citation>
    <scope>NUCLEOTIDE SEQUENCE [LARGE SCALE GENOMIC DNA]</scope>
    <source>
        <strain evidence="9 10">BOTRYCO-2</strain>
    </source>
</reference>
<dbReference type="Pfam" id="PF14833">
    <property type="entry name" value="NAD_binding_11"/>
    <property type="match status" value="1"/>
</dbReference>